<feature type="transmembrane region" description="Helical" evidence="2">
    <location>
        <begin position="266"/>
        <end position="287"/>
    </location>
</feature>
<dbReference type="PANTHER" id="PTHR19136">
    <property type="entry name" value="MOLYBDENUM COFACTOR GUANYLYLTRANSFERASE"/>
    <property type="match status" value="1"/>
</dbReference>
<organism evidence="4">
    <name type="scientific">Thermofilum pendens</name>
    <dbReference type="NCBI Taxonomy" id="2269"/>
    <lineage>
        <taxon>Archaea</taxon>
        <taxon>Thermoproteota</taxon>
        <taxon>Thermoprotei</taxon>
        <taxon>Thermofilales</taxon>
        <taxon>Thermofilaceae</taxon>
        <taxon>Thermofilum</taxon>
    </lineage>
</organism>
<feature type="transmembrane region" description="Helical" evidence="2">
    <location>
        <begin position="488"/>
        <end position="509"/>
    </location>
</feature>
<reference evidence="4" key="1">
    <citation type="journal article" date="2020" name="mSystems">
        <title>Genome- and Community-Level Interaction Insights into Carbon Utilization and Element Cycling Functions of Hydrothermarchaeota in Hydrothermal Sediment.</title>
        <authorList>
            <person name="Zhou Z."/>
            <person name="Liu Y."/>
            <person name="Xu W."/>
            <person name="Pan J."/>
            <person name="Luo Z.H."/>
            <person name="Li M."/>
        </authorList>
    </citation>
    <scope>NUCLEOTIDE SEQUENCE [LARGE SCALE GENOMIC DNA]</scope>
    <source>
        <strain evidence="4">SpSt-735</strain>
    </source>
</reference>
<evidence type="ECO:0000256" key="1">
    <source>
        <dbReference type="ARBA" id="ARBA00022679"/>
    </source>
</evidence>
<feature type="transmembrane region" description="Helical" evidence="2">
    <location>
        <begin position="294"/>
        <end position="316"/>
    </location>
</feature>
<dbReference type="InterPro" id="IPR029044">
    <property type="entry name" value="Nucleotide-diphossugar_trans"/>
</dbReference>
<dbReference type="SUPFAM" id="SSF53448">
    <property type="entry name" value="Nucleotide-diphospho-sugar transferases"/>
    <property type="match status" value="1"/>
</dbReference>
<dbReference type="GO" id="GO:0016779">
    <property type="term" value="F:nucleotidyltransferase activity"/>
    <property type="evidence" value="ECO:0007669"/>
    <property type="project" value="TreeGrafter"/>
</dbReference>
<feature type="transmembrane region" description="Helical" evidence="2">
    <location>
        <begin position="322"/>
        <end position="344"/>
    </location>
</feature>
<comment type="caution">
    <text evidence="4">The sequence shown here is derived from an EMBL/GenBank/DDBJ whole genome shotgun (WGS) entry which is preliminary data.</text>
</comment>
<proteinExistence type="predicted"/>
<feature type="domain" description="MobA-like NTP transferase" evidence="3">
    <location>
        <begin position="5"/>
        <end position="127"/>
    </location>
</feature>
<evidence type="ECO:0000256" key="2">
    <source>
        <dbReference type="SAM" id="Phobius"/>
    </source>
</evidence>
<evidence type="ECO:0000313" key="4">
    <source>
        <dbReference type="EMBL" id="HGI43437.1"/>
    </source>
</evidence>
<keyword evidence="2" id="KW-0472">Membrane</keyword>
<accession>A0A7C4B9S1</accession>
<keyword evidence="2" id="KW-1133">Transmembrane helix</keyword>
<name>A0A7C4B9S1_THEPE</name>
<dbReference type="Pfam" id="PF12804">
    <property type="entry name" value="NTP_transf_3"/>
    <property type="match status" value="1"/>
</dbReference>
<keyword evidence="2" id="KW-0812">Transmembrane</keyword>
<feature type="transmembrane region" description="Helical" evidence="2">
    <location>
        <begin position="389"/>
        <end position="417"/>
    </location>
</feature>
<sequence length="608" mass="66302">MMFPAVIVAAGVASRLRPYSLEKPKSLMELEPGLTILQFVLERLRRAGLAPVYVVTRRELGKYFRELPAPFAVLTVDEEEFGNLYSVYTALRHVQPPFLVAMSDHIFEYEILRRLLSKRPEKAFVICLDRKPSASEVQEGLKVRLREGRVVEVGKGIETRYGIDTGLILVGEKAQHYIEKVIEEKGPAASIGDALSLAAKDGEVDYVDVTGLLWKDIDTPEDLAKARLLYKRILVRDHRRATAGPATWLFVRPLSMRAALSTPPRALRATGGLSLLVAAALASLVLTTGTPSPIMLLSAYALALLADYCWILNVLAQGQMSSVSLAAELVAEMSIAFTVFSALLPSLPPYLVAPAGVLLAVSSALPAAHNYLGRQPTVFSLVSDPVLKYTVSVVLLLLGFGGLAVAYWVLAGFLPLYPAEPLRYEPREVFPRLSRRKAPLKRRLEVAVASGFKLAISLTAISLVQAYIGDMAIGSEVVQARVGDVLSMLALLLVIYYGYRVLQGLVALVDAVSARLAEALKVTESVAKHIGFDILYVAVLALALTFLPSSLRTLPEPGGLLSRAVALMLVALLVFFLYDLAKVVYRTFEDALHSLLDKVVKVVSEREA</sequence>
<dbReference type="EMBL" id="DTFI01000084">
    <property type="protein sequence ID" value="HGI43437.1"/>
    <property type="molecule type" value="Genomic_DNA"/>
</dbReference>
<feature type="transmembrane region" description="Helical" evidence="2">
    <location>
        <begin position="444"/>
        <end position="468"/>
    </location>
</feature>
<feature type="transmembrane region" description="Helical" evidence="2">
    <location>
        <begin position="560"/>
        <end position="578"/>
    </location>
</feature>
<dbReference type="InterPro" id="IPR025877">
    <property type="entry name" value="MobA-like_NTP_Trfase"/>
</dbReference>
<dbReference type="PANTHER" id="PTHR19136:SF84">
    <property type="entry name" value="BIFUNCTIONAL IPC TRANSFERASE AND DIPP SYNTHASE"/>
    <property type="match status" value="1"/>
</dbReference>
<gene>
    <name evidence="4" type="ORF">ENV17_03515</name>
</gene>
<evidence type="ECO:0000259" key="3">
    <source>
        <dbReference type="Pfam" id="PF12804"/>
    </source>
</evidence>
<keyword evidence="1" id="KW-0808">Transferase</keyword>
<feature type="transmembrane region" description="Helical" evidence="2">
    <location>
        <begin position="530"/>
        <end position="548"/>
    </location>
</feature>
<protein>
    <recommendedName>
        <fullName evidence="3">MobA-like NTP transferase domain-containing protein</fullName>
    </recommendedName>
</protein>
<dbReference type="AlphaFoldDB" id="A0A7C4B9S1"/>
<dbReference type="Gene3D" id="3.90.550.10">
    <property type="entry name" value="Spore Coat Polysaccharide Biosynthesis Protein SpsA, Chain A"/>
    <property type="match status" value="1"/>
</dbReference>